<dbReference type="OrthoDB" id="5584477at2759"/>
<evidence type="ECO:0000313" key="2">
    <source>
        <dbReference type="EMBL" id="KAJ2925060.1"/>
    </source>
</evidence>
<keyword evidence="3" id="KW-1185">Reference proteome</keyword>
<evidence type="ECO:0000259" key="1">
    <source>
        <dbReference type="PROSITE" id="PS50011"/>
    </source>
</evidence>
<evidence type="ECO:0000313" key="3">
    <source>
        <dbReference type="Proteomes" id="UP001140091"/>
    </source>
</evidence>
<dbReference type="InterPro" id="IPR011009">
    <property type="entry name" value="Kinase-like_dom_sf"/>
</dbReference>
<proteinExistence type="predicted"/>
<accession>A0A9W8J5W2</accession>
<dbReference type="PROSITE" id="PS00109">
    <property type="entry name" value="PROTEIN_KINASE_TYR"/>
    <property type="match status" value="1"/>
</dbReference>
<gene>
    <name evidence="2" type="ORF">H1R20_g12036</name>
</gene>
<dbReference type="Pfam" id="PF17667">
    <property type="entry name" value="Pkinase_fungal"/>
    <property type="match status" value="2"/>
</dbReference>
<dbReference type="GO" id="GO:0005524">
    <property type="term" value="F:ATP binding"/>
    <property type="evidence" value="ECO:0007669"/>
    <property type="project" value="InterPro"/>
</dbReference>
<sequence length="541" mass="60575">MDNPSSTPLHTLPSVRWAEGLVSPIPESSMSNLEEDAADEAAVAAEILPLHPSTPRNGARASIGAFISGQNKATPVKSTTHAAKDEDAKAFYALIRDELGEPIESDDHWAHKLYQGLVPKLKITKYLKDSGEYDWEAKRWVRIPETVESEKELYDPICKITNSILNRLAPSGTAEMREAIDTHIAKFKHEALSPTTRYSSPDIVIKAKGPSFSVPSDAPVGYSNTASVFDGKRDSKATQVQDHIGQLGGYSRQVFIQQPNRFFVRCLVITEKRARLFHFDRSGIQYTPLFNIHKLPHILVRLILGLCCIDERVLGFDDSVQWTIGANGSKVAGTLRTIGPKNTIVEYELAMDAKPFTRNSIRGRGTTCWPIKDANNRRLLVKDYWMSDGRVPEFTLLEELDNVQGVCKMLCYEGERAKTKDNRGKVNIFGADIFHNRTAIRIVLELYGPTIEKFTNPRQLLGALRDAIAGHRVLVTNGIFHRDICPENILLGFNDEGWRGVLIDLGMAIKTKRPISDICEDFKSRMIISMTWKDSFGSMSF</sequence>
<protein>
    <recommendedName>
        <fullName evidence="1">Protein kinase domain-containing protein</fullName>
    </recommendedName>
</protein>
<comment type="caution">
    <text evidence="2">The sequence shown here is derived from an EMBL/GenBank/DDBJ whole genome shotgun (WGS) entry which is preliminary data.</text>
</comment>
<name>A0A9W8J5W2_9AGAR</name>
<feature type="non-terminal residue" evidence="2">
    <location>
        <position position="1"/>
    </location>
</feature>
<dbReference type="GO" id="GO:0004672">
    <property type="term" value="F:protein kinase activity"/>
    <property type="evidence" value="ECO:0007669"/>
    <property type="project" value="InterPro"/>
</dbReference>
<feature type="domain" description="Protein kinase" evidence="1">
    <location>
        <begin position="356"/>
        <end position="541"/>
    </location>
</feature>
<dbReference type="InterPro" id="IPR008266">
    <property type="entry name" value="Tyr_kinase_AS"/>
</dbReference>
<reference evidence="2" key="1">
    <citation type="submission" date="2022-06" db="EMBL/GenBank/DDBJ databases">
        <title>Genome Sequence of Candolleomyces eurysporus.</title>
        <authorList>
            <person name="Buettner E."/>
        </authorList>
    </citation>
    <scope>NUCLEOTIDE SEQUENCE</scope>
    <source>
        <strain evidence="2">VTCC 930004</strain>
    </source>
</reference>
<dbReference type="EMBL" id="JANBPK010001196">
    <property type="protein sequence ID" value="KAJ2925060.1"/>
    <property type="molecule type" value="Genomic_DNA"/>
</dbReference>
<dbReference type="InterPro" id="IPR040976">
    <property type="entry name" value="Pkinase_fungal"/>
</dbReference>
<dbReference type="Gene3D" id="1.10.510.10">
    <property type="entry name" value="Transferase(Phosphotransferase) domain 1"/>
    <property type="match status" value="1"/>
</dbReference>
<dbReference type="SUPFAM" id="SSF56112">
    <property type="entry name" value="Protein kinase-like (PK-like)"/>
    <property type="match status" value="1"/>
</dbReference>
<dbReference type="PANTHER" id="PTHR38248">
    <property type="entry name" value="FUNK1 6"/>
    <property type="match status" value="1"/>
</dbReference>
<dbReference type="InterPro" id="IPR000719">
    <property type="entry name" value="Prot_kinase_dom"/>
</dbReference>
<dbReference type="AlphaFoldDB" id="A0A9W8J5W2"/>
<dbReference type="Proteomes" id="UP001140091">
    <property type="component" value="Unassembled WGS sequence"/>
</dbReference>
<organism evidence="2 3">
    <name type="scientific">Candolleomyces eurysporus</name>
    <dbReference type="NCBI Taxonomy" id="2828524"/>
    <lineage>
        <taxon>Eukaryota</taxon>
        <taxon>Fungi</taxon>
        <taxon>Dikarya</taxon>
        <taxon>Basidiomycota</taxon>
        <taxon>Agaricomycotina</taxon>
        <taxon>Agaricomycetes</taxon>
        <taxon>Agaricomycetidae</taxon>
        <taxon>Agaricales</taxon>
        <taxon>Agaricineae</taxon>
        <taxon>Psathyrellaceae</taxon>
        <taxon>Candolleomyces</taxon>
    </lineage>
</organism>
<dbReference type="PROSITE" id="PS50011">
    <property type="entry name" value="PROTEIN_KINASE_DOM"/>
    <property type="match status" value="1"/>
</dbReference>
<dbReference type="PANTHER" id="PTHR38248:SF2">
    <property type="entry name" value="FUNK1 11"/>
    <property type="match status" value="1"/>
</dbReference>